<dbReference type="AlphaFoldDB" id="A0A242MBS0"/>
<accession>A0A242MBS0</accession>
<dbReference type="InterPro" id="IPR036291">
    <property type="entry name" value="NAD(P)-bd_dom_sf"/>
</dbReference>
<dbReference type="Proteomes" id="UP000195221">
    <property type="component" value="Unassembled WGS sequence"/>
</dbReference>
<evidence type="ECO:0000259" key="1">
    <source>
        <dbReference type="Pfam" id="PF02625"/>
    </source>
</evidence>
<feature type="domain" description="XdhC- CoxI" evidence="1">
    <location>
        <begin position="12"/>
        <end position="71"/>
    </location>
</feature>
<dbReference type="EMBL" id="NBTZ01000131">
    <property type="protein sequence ID" value="OTP68630.1"/>
    <property type="molecule type" value="Genomic_DNA"/>
</dbReference>
<dbReference type="Gene3D" id="3.40.50.720">
    <property type="entry name" value="NAD(P)-binding Rossmann-like Domain"/>
    <property type="match status" value="1"/>
</dbReference>
<dbReference type="Pfam" id="PF13478">
    <property type="entry name" value="XdhC_C"/>
    <property type="match status" value="1"/>
</dbReference>
<dbReference type="PANTHER" id="PTHR30388">
    <property type="entry name" value="ALDEHYDE OXIDOREDUCTASE MOLYBDENUM COFACTOR ASSEMBLY PROTEIN"/>
    <property type="match status" value="1"/>
</dbReference>
<dbReference type="NCBIfam" id="TIGR02964">
    <property type="entry name" value="xanthine_xdhC"/>
    <property type="match status" value="1"/>
</dbReference>
<dbReference type="InterPro" id="IPR014308">
    <property type="entry name" value="Xanthine_DH_XdhC"/>
</dbReference>
<evidence type="ECO:0000313" key="4">
    <source>
        <dbReference type="Proteomes" id="UP000195221"/>
    </source>
</evidence>
<feature type="domain" description="XdhC Rossmann" evidence="2">
    <location>
        <begin position="176"/>
        <end position="320"/>
    </location>
</feature>
<dbReference type="SUPFAM" id="SSF51735">
    <property type="entry name" value="NAD(P)-binding Rossmann-fold domains"/>
    <property type="match status" value="1"/>
</dbReference>
<protein>
    <submittedName>
        <fullName evidence="3">XdhC protein (Assists in molybdopterin insertion into xanthine dehydrogenase)</fullName>
    </submittedName>
</protein>
<name>A0A242MBS0_CABSO</name>
<evidence type="ECO:0000259" key="2">
    <source>
        <dbReference type="Pfam" id="PF13478"/>
    </source>
</evidence>
<comment type="caution">
    <text evidence="3">The sequence shown here is derived from an EMBL/GenBank/DDBJ whole genome shotgun (WGS) entry which is preliminary data.</text>
</comment>
<evidence type="ECO:0000313" key="3">
    <source>
        <dbReference type="EMBL" id="OTP68630.1"/>
    </source>
</evidence>
<gene>
    <name evidence="3" type="ORF">PAMC26577_33170</name>
</gene>
<dbReference type="InterPro" id="IPR027051">
    <property type="entry name" value="XdhC_Rossmann_dom"/>
</dbReference>
<dbReference type="RefSeq" id="WP_075359610.1">
    <property type="nucleotide sequence ID" value="NZ_MSRG01000075.1"/>
</dbReference>
<dbReference type="InterPro" id="IPR003777">
    <property type="entry name" value="XdhC_CoxI"/>
</dbReference>
<dbReference type="InterPro" id="IPR052698">
    <property type="entry name" value="MoCofactor_Util/Proc"/>
</dbReference>
<sequence length="341" mass="37160">MQAWLHDLQHLLAHGDAVVLVTVARVQGSAPREPGTKMLVTRDDTRHTIGGGHLEWKAIETARQVLKDGARSPHMRRLERFALGPSLGQCCGGAVVLAFERLDIGDLAWVTSLNKRLTQGHPTVRSVGFGPFPEAVMLSDPEPGTNTQDCLLWDGSGFDESGALLTETITLREFSVVLFGAGHVGAAIVRVLANLPCRVVWVDERDETFPPPDHLPDNVTMDASGTPESAVDEARANSYFLVMTHNHALDLALAERILRRGDFAFFGMIGSHTKKLQFERRLAARGVEPMRIDRMTCPIGVPGIVDKAPEMIAVSVAAQLLQKVEEHAAHGYNSAQHPQTA</sequence>
<dbReference type="PANTHER" id="PTHR30388:SF6">
    <property type="entry name" value="XANTHINE DEHYDROGENASE SUBUNIT A-RELATED"/>
    <property type="match status" value="1"/>
</dbReference>
<dbReference type="Pfam" id="PF02625">
    <property type="entry name" value="XdhC_CoxI"/>
    <property type="match status" value="1"/>
</dbReference>
<proteinExistence type="predicted"/>
<reference evidence="3 4" key="1">
    <citation type="submission" date="2017-03" db="EMBL/GenBank/DDBJ databases">
        <title>Genome analysis of strain PAMC 26577.</title>
        <authorList>
            <person name="Oh H.-M."/>
            <person name="Yang J.-A."/>
        </authorList>
    </citation>
    <scope>NUCLEOTIDE SEQUENCE [LARGE SCALE GENOMIC DNA]</scope>
    <source>
        <strain evidence="3 4">PAMC 26577</strain>
    </source>
</reference>
<organism evidence="3 4">
    <name type="scientific">Caballeronia sordidicola</name>
    <name type="common">Burkholderia sordidicola</name>
    <dbReference type="NCBI Taxonomy" id="196367"/>
    <lineage>
        <taxon>Bacteria</taxon>
        <taxon>Pseudomonadati</taxon>
        <taxon>Pseudomonadota</taxon>
        <taxon>Betaproteobacteria</taxon>
        <taxon>Burkholderiales</taxon>
        <taxon>Burkholderiaceae</taxon>
        <taxon>Caballeronia</taxon>
    </lineage>
</organism>